<protein>
    <submittedName>
        <fullName evidence="6">(2Fe-2S)-binding protein</fullName>
    </submittedName>
</protein>
<evidence type="ECO:0000313" key="7">
    <source>
        <dbReference type="Proteomes" id="UP001161325"/>
    </source>
</evidence>
<evidence type="ECO:0000259" key="5">
    <source>
        <dbReference type="PROSITE" id="PS51296"/>
    </source>
</evidence>
<keyword evidence="2" id="KW-0479">Metal-binding</keyword>
<evidence type="ECO:0000256" key="1">
    <source>
        <dbReference type="ARBA" id="ARBA00022714"/>
    </source>
</evidence>
<name>A0AA37QD60_9BACT</name>
<evidence type="ECO:0000256" key="2">
    <source>
        <dbReference type="ARBA" id="ARBA00022723"/>
    </source>
</evidence>
<dbReference type="AlphaFoldDB" id="A0AA37QD60"/>
<keyword evidence="3" id="KW-0408">Iron</keyword>
<evidence type="ECO:0000256" key="4">
    <source>
        <dbReference type="ARBA" id="ARBA00023014"/>
    </source>
</evidence>
<dbReference type="Gene3D" id="2.102.10.10">
    <property type="entry name" value="Rieske [2Fe-2S] iron-sulphur domain"/>
    <property type="match status" value="1"/>
</dbReference>
<accession>A0AA37QD60</accession>
<comment type="caution">
    <text evidence="6">The sequence shown here is derived from an EMBL/GenBank/DDBJ whole genome shotgun (WGS) entry which is preliminary data.</text>
</comment>
<organism evidence="6 7">
    <name type="scientific">Roseisolibacter agri</name>
    <dbReference type="NCBI Taxonomy" id="2014610"/>
    <lineage>
        <taxon>Bacteria</taxon>
        <taxon>Pseudomonadati</taxon>
        <taxon>Gemmatimonadota</taxon>
        <taxon>Gemmatimonadia</taxon>
        <taxon>Gemmatimonadales</taxon>
        <taxon>Gemmatimonadaceae</taxon>
        <taxon>Roseisolibacter</taxon>
    </lineage>
</organism>
<dbReference type="SUPFAM" id="SSF50022">
    <property type="entry name" value="ISP domain"/>
    <property type="match status" value="1"/>
</dbReference>
<keyword evidence="7" id="KW-1185">Reference proteome</keyword>
<dbReference type="Pfam" id="PF00355">
    <property type="entry name" value="Rieske"/>
    <property type="match status" value="1"/>
</dbReference>
<keyword evidence="4" id="KW-0411">Iron-sulfur</keyword>
<proteinExistence type="predicted"/>
<dbReference type="PANTHER" id="PTHR21496">
    <property type="entry name" value="FERREDOXIN-RELATED"/>
    <property type="match status" value="1"/>
</dbReference>
<dbReference type="GO" id="GO:0051537">
    <property type="term" value="F:2 iron, 2 sulfur cluster binding"/>
    <property type="evidence" value="ECO:0007669"/>
    <property type="project" value="UniProtKB-KW"/>
</dbReference>
<dbReference type="InterPro" id="IPR036922">
    <property type="entry name" value="Rieske_2Fe-2S_sf"/>
</dbReference>
<dbReference type="InterPro" id="IPR017941">
    <property type="entry name" value="Rieske_2Fe-2S"/>
</dbReference>
<evidence type="ECO:0000256" key="3">
    <source>
        <dbReference type="ARBA" id="ARBA00023004"/>
    </source>
</evidence>
<gene>
    <name evidence="6" type="ORF">rosag_32340</name>
</gene>
<keyword evidence="1" id="KW-0001">2Fe-2S</keyword>
<dbReference type="Proteomes" id="UP001161325">
    <property type="component" value="Unassembled WGS sequence"/>
</dbReference>
<sequence>MSEGGLLGVAIGARRVCLTRQGDAVTALDDRCPHAEFSLSAGELLADGSVECAWHGARFDRATGAVLQGPACDPVPVYDVLLLDGDVHVRLDP</sequence>
<dbReference type="GO" id="GO:0046872">
    <property type="term" value="F:metal ion binding"/>
    <property type="evidence" value="ECO:0007669"/>
    <property type="project" value="UniProtKB-KW"/>
</dbReference>
<feature type="domain" description="Rieske" evidence="5">
    <location>
        <begin position="1"/>
        <end position="89"/>
    </location>
</feature>
<dbReference type="PROSITE" id="PS51296">
    <property type="entry name" value="RIESKE"/>
    <property type="match status" value="1"/>
</dbReference>
<dbReference type="EMBL" id="BRXS01000005">
    <property type="protein sequence ID" value="GLC26721.1"/>
    <property type="molecule type" value="Genomic_DNA"/>
</dbReference>
<evidence type="ECO:0000313" key="6">
    <source>
        <dbReference type="EMBL" id="GLC26721.1"/>
    </source>
</evidence>
<reference evidence="6" key="1">
    <citation type="submission" date="2022-08" db="EMBL/GenBank/DDBJ databases">
        <title>Draft genome sequencing of Roseisolibacter agri AW1220.</title>
        <authorList>
            <person name="Tobiishi Y."/>
            <person name="Tonouchi A."/>
        </authorList>
    </citation>
    <scope>NUCLEOTIDE SEQUENCE</scope>
    <source>
        <strain evidence="6">AW1220</strain>
    </source>
</reference>
<dbReference type="PANTHER" id="PTHR21496:SF23">
    <property type="entry name" value="3-PHENYLPROPIONATE_CINNAMIC ACID DIOXYGENASE FERREDOXIN SUBUNIT"/>
    <property type="match status" value="1"/>
</dbReference>